<evidence type="ECO:0000313" key="3">
    <source>
        <dbReference type="Proteomes" id="UP000887116"/>
    </source>
</evidence>
<dbReference type="AlphaFoldDB" id="A0A8X6HZR4"/>
<reference evidence="2" key="1">
    <citation type="submission" date="2020-07" db="EMBL/GenBank/DDBJ databases">
        <title>Multicomponent nature underlies the extraordinary mechanical properties of spider dragline silk.</title>
        <authorList>
            <person name="Kono N."/>
            <person name="Nakamura H."/>
            <person name="Mori M."/>
            <person name="Yoshida Y."/>
            <person name="Ohtoshi R."/>
            <person name="Malay A.D."/>
            <person name="Moran D.A.P."/>
            <person name="Tomita M."/>
            <person name="Numata K."/>
            <person name="Arakawa K."/>
        </authorList>
    </citation>
    <scope>NUCLEOTIDE SEQUENCE</scope>
</reference>
<gene>
    <name evidence="2" type="primary">Pde11</name>
    <name evidence="2" type="ORF">TNCT_644301</name>
</gene>
<accession>A0A8X6HZR4</accession>
<keyword evidence="3" id="KW-1185">Reference proteome</keyword>
<feature type="domain" description="GAF" evidence="1">
    <location>
        <begin position="146"/>
        <end position="235"/>
    </location>
</feature>
<dbReference type="Gene3D" id="3.30.450.40">
    <property type="match status" value="2"/>
</dbReference>
<dbReference type="InterPro" id="IPR029016">
    <property type="entry name" value="GAF-like_dom_sf"/>
</dbReference>
<comment type="caution">
    <text evidence="2">The sequence shown here is derived from an EMBL/GenBank/DDBJ whole genome shotgun (WGS) entry which is preliminary data.</text>
</comment>
<evidence type="ECO:0000313" key="2">
    <source>
        <dbReference type="EMBL" id="GFR32683.1"/>
    </source>
</evidence>
<organism evidence="2 3">
    <name type="scientific">Trichonephila clavata</name>
    <name type="common">Joro spider</name>
    <name type="synonym">Nephila clavata</name>
    <dbReference type="NCBI Taxonomy" id="2740835"/>
    <lineage>
        <taxon>Eukaryota</taxon>
        <taxon>Metazoa</taxon>
        <taxon>Ecdysozoa</taxon>
        <taxon>Arthropoda</taxon>
        <taxon>Chelicerata</taxon>
        <taxon>Arachnida</taxon>
        <taxon>Araneae</taxon>
        <taxon>Araneomorphae</taxon>
        <taxon>Entelegynae</taxon>
        <taxon>Araneoidea</taxon>
        <taxon>Nephilidae</taxon>
        <taxon>Trichonephila</taxon>
    </lineage>
</organism>
<dbReference type="Pfam" id="PF01590">
    <property type="entry name" value="GAF"/>
    <property type="match status" value="2"/>
</dbReference>
<protein>
    <submittedName>
        <fullName evidence="2">Dual 3',5'-cyclic-AMP and -GMP phosphodiesterase 11</fullName>
    </submittedName>
</protein>
<dbReference type="OrthoDB" id="6017640at2759"/>
<dbReference type="Proteomes" id="UP000887116">
    <property type="component" value="Unassembled WGS sequence"/>
</dbReference>
<proteinExistence type="predicted"/>
<feature type="domain" description="GAF" evidence="1">
    <location>
        <begin position="47"/>
        <end position="111"/>
    </location>
</feature>
<dbReference type="EMBL" id="BMAO01029566">
    <property type="protein sequence ID" value="GFR32683.1"/>
    <property type="molecule type" value="Genomic_DNA"/>
</dbReference>
<dbReference type="SUPFAM" id="SSF55781">
    <property type="entry name" value="GAF domain-like"/>
    <property type="match status" value="2"/>
</dbReference>
<dbReference type="InterPro" id="IPR003018">
    <property type="entry name" value="GAF"/>
</dbReference>
<sequence length="239" mass="27619">MRNCFPDYAHSKQVSTGQTNKVKVYVSFKRIFNCFKNIRFYKRTRTKDDRFNSRVDQKTGYTTHNMLCMPILDVDGEVKGVAQIINKCGGDEPFTDADEKVFSRYLQFCGIGLRNAELYERSELENKRNQVLLDLARMVFEEQSTIEHIVYRIMTHTQSLLQCERCQVLLVDENTKTFSRVFDLDVNDMNAENADARKSPFEGRFPINVGITGYVATTGETLNIPDVLQDDRFDPSVSF</sequence>
<name>A0A8X6HZR4_TRICU</name>
<evidence type="ECO:0000259" key="1">
    <source>
        <dbReference type="Pfam" id="PF01590"/>
    </source>
</evidence>